<dbReference type="RefSeq" id="WP_083203240.1">
    <property type="nucleotide sequence ID" value="NZ_SGFE01000022.1"/>
</dbReference>
<dbReference type="PANTHER" id="PTHR43409">
    <property type="entry name" value="ANAEROBIC MAGNESIUM-PROTOPORPHYRIN IX MONOMETHYL ESTER CYCLASE-RELATED"/>
    <property type="match status" value="1"/>
</dbReference>
<proteinExistence type="predicted"/>
<dbReference type="InterPro" id="IPR058240">
    <property type="entry name" value="rSAM_sf"/>
</dbReference>
<evidence type="ECO:0000256" key="2">
    <source>
        <dbReference type="ARBA" id="ARBA00022691"/>
    </source>
</evidence>
<dbReference type="EMBL" id="SGFE01000022">
    <property type="protein sequence ID" value="RZI31266.1"/>
    <property type="molecule type" value="Genomic_DNA"/>
</dbReference>
<evidence type="ECO:0000256" key="5">
    <source>
        <dbReference type="ARBA" id="ARBA00023014"/>
    </source>
</evidence>
<dbReference type="SFLD" id="SFLDS00029">
    <property type="entry name" value="Radical_SAM"/>
    <property type="match status" value="1"/>
</dbReference>
<dbReference type="Proteomes" id="UP000293369">
    <property type="component" value="Unassembled WGS sequence"/>
</dbReference>
<reference evidence="6 7" key="1">
    <citation type="submission" date="2019-02" db="EMBL/GenBank/DDBJ databases">
        <title>Pseudomonas spp from wheat grain.</title>
        <authorList>
            <person name="Cho G.-S."/>
            <person name="Franz C.M.A.P."/>
        </authorList>
    </citation>
    <scope>NUCLEOTIDE SEQUENCE [LARGE SCALE GENOMIC DNA]</scope>
    <source>
        <strain evidence="6 7">133NRW</strain>
    </source>
</reference>
<gene>
    <name evidence="6" type="ORF">EUX57_12725</name>
</gene>
<dbReference type="InterPro" id="IPR023404">
    <property type="entry name" value="rSAM_horseshoe"/>
</dbReference>
<evidence type="ECO:0000256" key="3">
    <source>
        <dbReference type="ARBA" id="ARBA00022723"/>
    </source>
</evidence>
<keyword evidence="3" id="KW-0479">Metal-binding</keyword>
<name>A0A4Q7CY14_9PSED</name>
<dbReference type="InterPro" id="IPR051198">
    <property type="entry name" value="BchE-like"/>
</dbReference>
<dbReference type="AlphaFoldDB" id="A0A4Q7CY14"/>
<dbReference type="SUPFAM" id="SSF102114">
    <property type="entry name" value="Radical SAM enzymes"/>
    <property type="match status" value="1"/>
</dbReference>
<dbReference type="SFLD" id="SFLDG01082">
    <property type="entry name" value="B12-binding_domain_containing"/>
    <property type="match status" value="1"/>
</dbReference>
<evidence type="ECO:0000313" key="7">
    <source>
        <dbReference type="Proteomes" id="UP000293369"/>
    </source>
</evidence>
<evidence type="ECO:0000313" key="6">
    <source>
        <dbReference type="EMBL" id="RZI31266.1"/>
    </source>
</evidence>
<accession>A0A4Q7CY14</accession>
<comment type="cofactor">
    <cofactor evidence="1">
        <name>[4Fe-4S] cluster</name>
        <dbReference type="ChEBI" id="CHEBI:49883"/>
    </cofactor>
</comment>
<organism evidence="6 7">
    <name type="scientific">Pseudomonas orientalis</name>
    <dbReference type="NCBI Taxonomy" id="76758"/>
    <lineage>
        <taxon>Bacteria</taxon>
        <taxon>Pseudomonadati</taxon>
        <taxon>Pseudomonadota</taxon>
        <taxon>Gammaproteobacteria</taxon>
        <taxon>Pseudomonadales</taxon>
        <taxon>Pseudomonadaceae</taxon>
        <taxon>Pseudomonas</taxon>
    </lineage>
</organism>
<sequence length="651" mass="74878">MKNQEIDFLLLNCCNLPWRPIYPYAFVQISEIARRFDLSVRRIDLLYVEHWYEYLKNVIKTQRPKMIGIHLRQGDSLDLSNYDVVDGAPGSFFRTYFPVEDSKRLIRLVRELTDAPIIMGGFGFTTHARKLANYLEIDLGLQGCPDGFFRAFNDTLSGRNLGTIPGLIHKNGAEYIYNDVGFYKPAETTEYRPEIVSEIKAFYGPALLSKTPPTIAVEVSRGCPFQCYFCVEPDVKGKRIDKRNLDVVEADLEFLLKNDLYDFWFICSELNIGGAGFALELAERVIRLNERYKKRQIKWSGYSLPSLGYDELKTMMRAGYTGAMNDILSLDEANLRRATVPYKREQAVTFLKSLSSIRAEIHEEKNRKVNQDTKFTASAPIEYSNLISFFLGNAHADKYTIARTLSFLEESGLTNKYEAGYVIPSTRVFGIGRTTEFVQRDTTYSFDREGVIATDSKWPTFHFPSFLVDALGSREEIYSFFSYVSNTLMCQAHRKNKSFSEFLVLYLDQYIDDCSMHWKALGRLLEEDTQVELTASEVKARLVAVAKDDRASQEGIYHAWLLELFSEHLDSLQPIISLFGQQHFTGAGLKSSDYRFTQLFYEKFSSSGDWLSVAVKTDPLKLGYAPLFMRYIEYAIGLVFRKEYRNLLFEL</sequence>
<evidence type="ECO:0000256" key="4">
    <source>
        <dbReference type="ARBA" id="ARBA00023004"/>
    </source>
</evidence>
<keyword evidence="5" id="KW-0411">Iron-sulfur</keyword>
<dbReference type="GO" id="GO:0046872">
    <property type="term" value="F:metal ion binding"/>
    <property type="evidence" value="ECO:0007669"/>
    <property type="project" value="UniProtKB-KW"/>
</dbReference>
<dbReference type="GO" id="GO:0003824">
    <property type="term" value="F:catalytic activity"/>
    <property type="evidence" value="ECO:0007669"/>
    <property type="project" value="InterPro"/>
</dbReference>
<keyword evidence="4" id="KW-0408">Iron</keyword>
<keyword evidence="2" id="KW-0949">S-adenosyl-L-methionine</keyword>
<protein>
    <submittedName>
        <fullName evidence="6">Radical SAM protein</fullName>
    </submittedName>
</protein>
<comment type="caution">
    <text evidence="6">The sequence shown here is derived from an EMBL/GenBank/DDBJ whole genome shotgun (WGS) entry which is preliminary data.</text>
</comment>
<evidence type="ECO:0000256" key="1">
    <source>
        <dbReference type="ARBA" id="ARBA00001966"/>
    </source>
</evidence>
<dbReference type="InterPro" id="IPR007197">
    <property type="entry name" value="rSAM"/>
</dbReference>
<dbReference type="Gene3D" id="3.80.30.20">
    <property type="entry name" value="tm_1862 like domain"/>
    <property type="match status" value="1"/>
</dbReference>
<dbReference type="GO" id="GO:0051536">
    <property type="term" value="F:iron-sulfur cluster binding"/>
    <property type="evidence" value="ECO:0007669"/>
    <property type="project" value="UniProtKB-KW"/>
</dbReference>